<evidence type="ECO:0000256" key="1">
    <source>
        <dbReference type="ARBA" id="ARBA00006738"/>
    </source>
</evidence>
<dbReference type="Gene3D" id="3.40.1350.10">
    <property type="match status" value="1"/>
</dbReference>
<organism evidence="2 3">
    <name type="scientific">Chitinophaga nivalis</name>
    <dbReference type="NCBI Taxonomy" id="2991709"/>
    <lineage>
        <taxon>Bacteria</taxon>
        <taxon>Pseudomonadati</taxon>
        <taxon>Bacteroidota</taxon>
        <taxon>Chitinophagia</taxon>
        <taxon>Chitinophagales</taxon>
        <taxon>Chitinophagaceae</taxon>
        <taxon>Chitinophaga</taxon>
    </lineage>
</organism>
<dbReference type="SUPFAM" id="SSF52980">
    <property type="entry name" value="Restriction endonuclease-like"/>
    <property type="match status" value="1"/>
</dbReference>
<dbReference type="RefSeq" id="WP_264730340.1">
    <property type="nucleotide sequence ID" value="NZ_JAPDNR010000001.1"/>
</dbReference>
<dbReference type="InterPro" id="IPR011335">
    <property type="entry name" value="Restrct_endonuc-II-like"/>
</dbReference>
<accession>A0ABT3IKV4</accession>
<evidence type="ECO:0000313" key="3">
    <source>
        <dbReference type="Proteomes" id="UP001207742"/>
    </source>
</evidence>
<comment type="similarity">
    <text evidence="1">Belongs to the UPF0102 family.</text>
</comment>
<dbReference type="PANTHER" id="PTHR34039">
    <property type="entry name" value="UPF0102 PROTEIN YRAN"/>
    <property type="match status" value="1"/>
</dbReference>
<keyword evidence="3" id="KW-1185">Reference proteome</keyword>
<dbReference type="InterPro" id="IPR003509">
    <property type="entry name" value="UPF0102_YraN-like"/>
</dbReference>
<evidence type="ECO:0000313" key="2">
    <source>
        <dbReference type="EMBL" id="MCW3484594.1"/>
    </source>
</evidence>
<dbReference type="Pfam" id="PF02021">
    <property type="entry name" value="UPF0102"/>
    <property type="match status" value="1"/>
</dbReference>
<gene>
    <name evidence="2" type="ORF">OL497_11855</name>
</gene>
<dbReference type="InterPro" id="IPR011856">
    <property type="entry name" value="tRNA_endonuc-like_dom_sf"/>
</dbReference>
<reference evidence="2 3" key="1">
    <citation type="submission" date="2022-10" db="EMBL/GenBank/DDBJ databases">
        <title>Chitinophaga nivalis PC15 sp. nov., isolated from Pyeongchang county, South Korea.</title>
        <authorList>
            <person name="Trinh H.N."/>
        </authorList>
    </citation>
    <scope>NUCLEOTIDE SEQUENCE [LARGE SCALE GENOMIC DNA]</scope>
    <source>
        <strain evidence="2 3">PC14</strain>
    </source>
</reference>
<comment type="caution">
    <text evidence="2">The sequence shown here is derived from an EMBL/GenBank/DDBJ whole genome shotgun (WGS) entry which is preliminary data.</text>
</comment>
<dbReference type="PANTHER" id="PTHR34039:SF1">
    <property type="entry name" value="UPF0102 PROTEIN YRAN"/>
    <property type="match status" value="1"/>
</dbReference>
<proteinExistence type="inferred from homology"/>
<name>A0ABT3IKV4_9BACT</name>
<protein>
    <submittedName>
        <fullName evidence="2">YraN family protein</fullName>
    </submittedName>
</protein>
<sequence length="116" mass="13860">MSDHLILGERGEAVAQAYVRQYCQILHTNWKYERKELDIIACREGRLYFIEVKTRRGARYGWPEMAVDFRKQENIQTAAAAYLEYFALHPATIRFDIIAITFYQAEYQLMHFRDVF</sequence>
<dbReference type="EMBL" id="JAPDNS010000001">
    <property type="protein sequence ID" value="MCW3484594.1"/>
    <property type="molecule type" value="Genomic_DNA"/>
</dbReference>
<dbReference type="Proteomes" id="UP001207742">
    <property type="component" value="Unassembled WGS sequence"/>
</dbReference>